<dbReference type="RefSeq" id="WP_136876752.1">
    <property type="nucleotide sequence ID" value="NZ_SWBO01000004.1"/>
</dbReference>
<evidence type="ECO:0000313" key="3">
    <source>
        <dbReference type="Proteomes" id="UP000310477"/>
    </source>
</evidence>
<dbReference type="Proteomes" id="UP000310477">
    <property type="component" value="Unassembled WGS sequence"/>
</dbReference>
<proteinExistence type="predicted"/>
<evidence type="ECO:0000313" key="2">
    <source>
        <dbReference type="EMBL" id="TKC01400.1"/>
    </source>
</evidence>
<accession>A0A4U1CC75</accession>
<gene>
    <name evidence="2" type="ORF">FA045_09190</name>
</gene>
<dbReference type="AlphaFoldDB" id="A0A4U1CC75"/>
<keyword evidence="3" id="KW-1185">Reference proteome</keyword>
<evidence type="ECO:0008006" key="4">
    <source>
        <dbReference type="Google" id="ProtNLM"/>
    </source>
</evidence>
<organism evidence="2 3">
    <name type="scientific">Pedobacter cryotolerans</name>
    <dbReference type="NCBI Taxonomy" id="2571270"/>
    <lineage>
        <taxon>Bacteria</taxon>
        <taxon>Pseudomonadati</taxon>
        <taxon>Bacteroidota</taxon>
        <taxon>Sphingobacteriia</taxon>
        <taxon>Sphingobacteriales</taxon>
        <taxon>Sphingobacteriaceae</taxon>
        <taxon>Pedobacter</taxon>
    </lineage>
</organism>
<dbReference type="OrthoDB" id="9854024at2"/>
<dbReference type="EMBL" id="SWBO01000004">
    <property type="protein sequence ID" value="TKC01400.1"/>
    <property type="molecule type" value="Genomic_DNA"/>
</dbReference>
<reference evidence="2 3" key="1">
    <citation type="submission" date="2019-04" db="EMBL/GenBank/DDBJ databases">
        <title>Pedobacter sp. AR-2-6 sp. nov., isolated from Arctic soil.</title>
        <authorList>
            <person name="Dahal R.H."/>
            <person name="Kim D.-U."/>
        </authorList>
    </citation>
    <scope>NUCLEOTIDE SEQUENCE [LARGE SCALE GENOMIC DNA]</scope>
    <source>
        <strain evidence="2 3">AR-2-6</strain>
    </source>
</reference>
<name>A0A4U1CC75_9SPHI</name>
<protein>
    <recommendedName>
        <fullName evidence="4">Lipoprotein</fullName>
    </recommendedName>
</protein>
<dbReference type="PROSITE" id="PS51257">
    <property type="entry name" value="PROKAR_LIPOPROTEIN"/>
    <property type="match status" value="1"/>
</dbReference>
<feature type="region of interest" description="Disordered" evidence="1">
    <location>
        <begin position="172"/>
        <end position="193"/>
    </location>
</feature>
<evidence type="ECO:0000256" key="1">
    <source>
        <dbReference type="SAM" id="MobiDB-lite"/>
    </source>
</evidence>
<comment type="caution">
    <text evidence="2">The sequence shown here is derived from an EMBL/GenBank/DDBJ whole genome shotgun (WGS) entry which is preliminary data.</text>
</comment>
<sequence length="193" mass="21951">MKKLNTLILICLLFISCSQNPWKGRKVYVLNCKLQGYIASLQEIELSFISETHLEAKETLNSTLGEFRTYKTNPPIGTQSKIFKYSYEGSGDNEILSIDDLKLNLNFTKNGNGELKSNLDETLYNTSIVEIINTEEALERIRQASPSPSLAPMYMKMLKANNKNKINLRESKSVAEKKVEDEEEVPEGFECKQ</sequence>